<name>B3TCA6_9ARCH</name>
<gene>
    <name evidence="1" type="ORF">ALOHA_HF4000APKG10I20ctg7g2</name>
</gene>
<organism evidence="1">
    <name type="scientific">uncultured marine crenarchaeote HF4000_APKG10I20</name>
    <dbReference type="NCBI Taxonomy" id="455612"/>
    <lineage>
        <taxon>Archaea</taxon>
        <taxon>Nitrososphaerota</taxon>
        <taxon>Nitrososphaeria</taxon>
        <taxon>Nitrosopumilales</taxon>
        <taxon>environmental samples</taxon>
    </lineage>
</organism>
<proteinExistence type="predicted"/>
<protein>
    <submittedName>
        <fullName evidence="1">Uncharacterized protein</fullName>
    </submittedName>
</protein>
<reference evidence="1" key="1">
    <citation type="journal article" date="2008" name="ISME J.">
        <title>Genomic patterns of recombination, clonal divergence and environment in marine microbial populations.</title>
        <authorList>
            <person name="Konstantinidis K.T."/>
            <person name="Delong E.F."/>
        </authorList>
    </citation>
    <scope>NUCLEOTIDE SEQUENCE</scope>
</reference>
<dbReference type="EMBL" id="EU016670">
    <property type="protein sequence ID" value="ABZ10221.1"/>
    <property type="molecule type" value="Genomic_DNA"/>
</dbReference>
<dbReference type="AlphaFoldDB" id="B3TCA6"/>
<sequence>MGLFCSHFPSHPSLPTLSTGVKLKPLLYAFKFNLIFSSRLRGFCHGNQNL</sequence>
<accession>B3TCA6</accession>
<evidence type="ECO:0000313" key="1">
    <source>
        <dbReference type="EMBL" id="ABZ10221.1"/>
    </source>
</evidence>